<comment type="caution">
    <text evidence="1">The sequence shown here is derived from an EMBL/GenBank/DDBJ whole genome shotgun (WGS) entry which is preliminary data.</text>
</comment>
<proteinExistence type="predicted"/>
<gene>
    <name evidence="1" type="ORF">QVD17_41235</name>
</gene>
<name>A0AAD8JSY9_TARER</name>
<sequence length="78" mass="9005">MADLFLSDAGKEFEEQKIIDMIAHTHKSRDKFLMYPRFLQIVLDSIKINLKTTGEKLVLSFSRLYLISAVKDLTPAFL</sequence>
<evidence type="ECO:0000313" key="1">
    <source>
        <dbReference type="EMBL" id="KAK1409004.1"/>
    </source>
</evidence>
<dbReference type="AlphaFoldDB" id="A0AAD8JSY9"/>
<protein>
    <submittedName>
        <fullName evidence="1">Uncharacterized protein</fullName>
    </submittedName>
</protein>
<accession>A0AAD8JSY9</accession>
<reference evidence="1" key="1">
    <citation type="journal article" date="2023" name="bioRxiv">
        <title>Improved chromosome-level genome assembly for marigold (Tagetes erecta).</title>
        <authorList>
            <person name="Jiang F."/>
            <person name="Yuan L."/>
            <person name="Wang S."/>
            <person name="Wang H."/>
            <person name="Xu D."/>
            <person name="Wang A."/>
            <person name="Fan W."/>
        </authorList>
    </citation>
    <scope>NUCLEOTIDE SEQUENCE</scope>
    <source>
        <strain evidence="1">WSJ</strain>
        <tissue evidence="1">Leaf</tissue>
    </source>
</reference>
<keyword evidence="2" id="KW-1185">Reference proteome</keyword>
<organism evidence="1 2">
    <name type="scientific">Tagetes erecta</name>
    <name type="common">African marigold</name>
    <dbReference type="NCBI Taxonomy" id="13708"/>
    <lineage>
        <taxon>Eukaryota</taxon>
        <taxon>Viridiplantae</taxon>
        <taxon>Streptophyta</taxon>
        <taxon>Embryophyta</taxon>
        <taxon>Tracheophyta</taxon>
        <taxon>Spermatophyta</taxon>
        <taxon>Magnoliopsida</taxon>
        <taxon>eudicotyledons</taxon>
        <taxon>Gunneridae</taxon>
        <taxon>Pentapetalae</taxon>
        <taxon>asterids</taxon>
        <taxon>campanulids</taxon>
        <taxon>Asterales</taxon>
        <taxon>Asteraceae</taxon>
        <taxon>Asteroideae</taxon>
        <taxon>Heliantheae alliance</taxon>
        <taxon>Tageteae</taxon>
        <taxon>Tagetes</taxon>
    </lineage>
</organism>
<dbReference type="EMBL" id="JAUHHV010000011">
    <property type="protein sequence ID" value="KAK1409004.1"/>
    <property type="molecule type" value="Genomic_DNA"/>
</dbReference>
<evidence type="ECO:0000313" key="2">
    <source>
        <dbReference type="Proteomes" id="UP001229421"/>
    </source>
</evidence>
<dbReference type="Proteomes" id="UP001229421">
    <property type="component" value="Unassembled WGS sequence"/>
</dbReference>